<reference evidence="3" key="1">
    <citation type="submission" date="2003-08" db="EMBL/GenBank/DDBJ databases">
        <authorList>
            <person name="Birren B."/>
            <person name="Nusbaum C."/>
            <person name="Abebe A."/>
            <person name="Abouelleil A."/>
            <person name="Adekoya E."/>
            <person name="Ait-zahra M."/>
            <person name="Allen N."/>
            <person name="Allen T."/>
            <person name="An P."/>
            <person name="Anderson M."/>
            <person name="Anderson S."/>
            <person name="Arachchi H."/>
            <person name="Armbruster J."/>
            <person name="Bachantsang P."/>
            <person name="Baldwin J."/>
            <person name="Barry A."/>
            <person name="Bayul T."/>
            <person name="Blitshsteyn B."/>
            <person name="Bloom T."/>
            <person name="Blye J."/>
            <person name="Boguslavskiy L."/>
            <person name="Borowsky M."/>
            <person name="Boukhgalter B."/>
            <person name="Brunache A."/>
            <person name="Butler J."/>
            <person name="Calixte N."/>
            <person name="Calvo S."/>
            <person name="Camarata J."/>
            <person name="Campo K."/>
            <person name="Chang J."/>
            <person name="Cheshatsang Y."/>
            <person name="Citroen M."/>
            <person name="Collymore A."/>
            <person name="Considine T."/>
            <person name="Cook A."/>
            <person name="Cooke P."/>
            <person name="Corum B."/>
            <person name="Cuomo C."/>
            <person name="David R."/>
            <person name="Dawoe T."/>
            <person name="Degray S."/>
            <person name="Dodge S."/>
            <person name="Dooley K."/>
            <person name="Dorje P."/>
            <person name="Dorjee K."/>
            <person name="Dorris L."/>
            <person name="Duffey N."/>
            <person name="Dupes A."/>
            <person name="Elkins T."/>
            <person name="Engels R."/>
            <person name="Erickson J."/>
            <person name="Farina A."/>
            <person name="Faro S."/>
            <person name="Ferreira P."/>
            <person name="Fischer H."/>
            <person name="Fitzgerald M."/>
            <person name="Foley K."/>
            <person name="Gage D."/>
            <person name="Galagan J."/>
            <person name="Gearin G."/>
            <person name="Gnerre S."/>
            <person name="Gnirke A."/>
            <person name="Goyette A."/>
            <person name="Graham J."/>
            <person name="Grandbois E."/>
            <person name="Gyaltsen K."/>
            <person name="Hafez N."/>
            <person name="Hagopian D."/>
            <person name="Hagos B."/>
            <person name="Hall J."/>
            <person name="Hatcher B."/>
            <person name="Heller A."/>
            <person name="Higgins H."/>
            <person name="Honan T."/>
            <person name="Horn A."/>
            <person name="Houde N."/>
            <person name="Hughes L."/>
            <person name="Hulme W."/>
            <person name="Husby E."/>
            <person name="Iliev I."/>
            <person name="Jaffe D."/>
            <person name="Jones C."/>
            <person name="Kamal M."/>
            <person name="Kamat A."/>
            <person name="Kamvysselis M."/>
            <person name="Karlsson E."/>
            <person name="Kells C."/>
            <person name="Kieu A."/>
            <person name="Kisner P."/>
            <person name="Kodira C."/>
            <person name="Kulbokas E."/>
            <person name="Labutti K."/>
            <person name="Lama D."/>
            <person name="Landers T."/>
            <person name="Leger J."/>
            <person name="Levine S."/>
            <person name="Lewis D."/>
            <person name="Lewis T."/>
            <person name="Lindblad-toh K."/>
            <person name="Liu X."/>
            <person name="Lokyitsang T."/>
            <person name="Lokyitsang Y."/>
            <person name="Lucien O."/>
            <person name="Lui A."/>
            <person name="Ma L.J."/>
            <person name="Mabbitt R."/>
            <person name="Macdonald J."/>
            <person name="Maclean C."/>
            <person name="Major J."/>
            <person name="Manning J."/>
            <person name="Marabella R."/>
            <person name="Maru K."/>
            <person name="Matthews C."/>
            <person name="Mauceli E."/>
            <person name="Mccarthy M."/>
            <person name="Mcdonough S."/>
            <person name="Mcghee T."/>
            <person name="Meldrim J."/>
            <person name="Meneus L."/>
            <person name="Mesirov J."/>
            <person name="Mihalev A."/>
            <person name="Mihova T."/>
            <person name="Mikkelsen T."/>
            <person name="Mlenga V."/>
            <person name="Moru K."/>
            <person name="Mozes J."/>
            <person name="Mulrain L."/>
            <person name="Munson G."/>
            <person name="Naylor J."/>
            <person name="Newes C."/>
            <person name="Nguyen C."/>
            <person name="Nguyen N."/>
            <person name="Nguyen T."/>
            <person name="Nicol R."/>
            <person name="Nielsen C."/>
            <person name="Nizzari M."/>
            <person name="Norbu C."/>
            <person name="Norbu N."/>
            <person name="O'donnell P."/>
            <person name="Okoawo O."/>
            <person name="O'leary S."/>
            <person name="Omotosho B."/>
            <person name="O'neill K."/>
            <person name="Osman S."/>
            <person name="Parker S."/>
            <person name="Perrin D."/>
            <person name="Phunkhang P."/>
            <person name="Piqani B."/>
            <person name="Purcell S."/>
            <person name="Rachupka T."/>
            <person name="Ramasamy U."/>
            <person name="Rameau R."/>
            <person name="Ray V."/>
            <person name="Raymond C."/>
            <person name="Retta R."/>
            <person name="Richardson S."/>
            <person name="Rise C."/>
            <person name="Rodriguez J."/>
            <person name="Rogers J."/>
            <person name="Rogov P."/>
            <person name="Rutman M."/>
            <person name="Schupbach R."/>
            <person name="Seaman C."/>
            <person name="Settipalli S."/>
            <person name="Sharpe T."/>
            <person name="Sheridan J."/>
            <person name="Sherpa N."/>
            <person name="Shi J."/>
            <person name="Smirnov S."/>
            <person name="Smith C."/>
            <person name="Sougnez C."/>
            <person name="Spencer B."/>
            <person name="Stalker J."/>
            <person name="Stange-thomann N."/>
            <person name="Stavropoulos S."/>
            <person name="Stetson K."/>
            <person name="Stone C."/>
            <person name="Stone S."/>
            <person name="Stubbs M."/>
            <person name="Talamas J."/>
            <person name="Tchuinga P."/>
            <person name="Tenzing P."/>
            <person name="Tesfaye S."/>
            <person name="Theodore J."/>
            <person name="Thoulutsang Y."/>
            <person name="Topham K."/>
            <person name="Towey S."/>
            <person name="Tsamla T."/>
            <person name="Tsomo N."/>
            <person name="Vallee D."/>
            <person name="Vassiliev H."/>
            <person name="Venkataraman V."/>
            <person name="Vinson J."/>
            <person name="Vo A."/>
            <person name="Wade C."/>
            <person name="Wang S."/>
            <person name="Wangchuk T."/>
            <person name="Wangdi T."/>
            <person name="Whittaker C."/>
            <person name="Wilkinson J."/>
            <person name="Wu Y."/>
            <person name="Wyman D."/>
            <person name="Yadav S."/>
            <person name="Yang S."/>
            <person name="Yang X."/>
            <person name="Yeager S."/>
            <person name="Yee E."/>
            <person name="Young G."/>
            <person name="Zainoun J."/>
            <person name="Zembeck L."/>
            <person name="Zimmer A."/>
            <person name="Zody M."/>
            <person name="Lander E."/>
        </authorList>
    </citation>
    <scope>NUCLEOTIDE SEQUENCE [LARGE SCALE GENOMIC DNA]</scope>
</reference>
<proteinExistence type="predicted"/>
<reference evidence="2" key="3">
    <citation type="submission" date="2025-09" db="UniProtKB">
        <authorList>
            <consortium name="Ensembl"/>
        </authorList>
    </citation>
    <scope>IDENTIFICATION</scope>
</reference>
<feature type="region of interest" description="Disordered" evidence="1">
    <location>
        <begin position="66"/>
        <end position="140"/>
    </location>
</feature>
<feature type="compositionally biased region" description="Basic residues" evidence="1">
    <location>
        <begin position="96"/>
        <end position="114"/>
    </location>
</feature>
<evidence type="ECO:0000313" key="2">
    <source>
        <dbReference type="Ensembl" id="ENSCSAVP00000003253.1"/>
    </source>
</evidence>
<dbReference type="HOGENOM" id="CLU_1834455_0_0_1"/>
<evidence type="ECO:0000256" key="1">
    <source>
        <dbReference type="SAM" id="MobiDB-lite"/>
    </source>
</evidence>
<evidence type="ECO:0000313" key="3">
    <source>
        <dbReference type="Proteomes" id="UP000007875"/>
    </source>
</evidence>
<organism evidence="2 3">
    <name type="scientific">Ciona savignyi</name>
    <name type="common">Pacific transparent sea squirt</name>
    <dbReference type="NCBI Taxonomy" id="51511"/>
    <lineage>
        <taxon>Eukaryota</taxon>
        <taxon>Metazoa</taxon>
        <taxon>Chordata</taxon>
        <taxon>Tunicata</taxon>
        <taxon>Ascidiacea</taxon>
        <taxon>Phlebobranchia</taxon>
        <taxon>Cionidae</taxon>
        <taxon>Ciona</taxon>
    </lineage>
</organism>
<protein>
    <submittedName>
        <fullName evidence="2">Uncharacterized protein</fullName>
    </submittedName>
</protein>
<accession>H2YD55</accession>
<dbReference type="Proteomes" id="UP000007875">
    <property type="component" value="Unassembled WGS sequence"/>
</dbReference>
<feature type="compositionally biased region" description="Polar residues" evidence="1">
    <location>
        <begin position="121"/>
        <end position="140"/>
    </location>
</feature>
<keyword evidence="3" id="KW-1185">Reference proteome</keyword>
<sequence>MTEDLGSRKNTIEIATETDTKEGGIIGTGVVTTVIGTSHVTGIAHVIEIVTVIVIDDDAMKVLHVTNPHEDATTTTTDTAARNTRNRRNTNTTRTKTMKRHKRRKRMKRRRTKTSNRPNDHQSNPQHDPKNSSIAPTLPL</sequence>
<reference evidence="2" key="2">
    <citation type="submission" date="2025-08" db="UniProtKB">
        <authorList>
            <consortium name="Ensembl"/>
        </authorList>
    </citation>
    <scope>IDENTIFICATION</scope>
</reference>
<name>H2YD55_CIOSA</name>
<feature type="compositionally biased region" description="Low complexity" evidence="1">
    <location>
        <begin position="73"/>
        <end position="95"/>
    </location>
</feature>
<dbReference type="AlphaFoldDB" id="H2YD55"/>
<dbReference type="Ensembl" id="ENSCSAVT00000003302.1">
    <property type="protein sequence ID" value="ENSCSAVP00000003253.1"/>
    <property type="gene ID" value="ENSCSAVG00000001936.1"/>
</dbReference>
<dbReference type="InParanoid" id="H2YD55"/>